<reference evidence="1" key="1">
    <citation type="submission" date="2021-05" db="EMBL/GenBank/DDBJ databases">
        <authorList>
            <person name="Alioto T."/>
            <person name="Alioto T."/>
            <person name="Gomez Garrido J."/>
        </authorList>
    </citation>
    <scope>NUCLEOTIDE SEQUENCE</scope>
</reference>
<dbReference type="EMBL" id="HBUE01084753">
    <property type="protein sequence ID" value="CAG6479236.1"/>
    <property type="molecule type" value="Transcribed_RNA"/>
</dbReference>
<evidence type="ECO:0000313" key="1">
    <source>
        <dbReference type="EMBL" id="CAG6479236.1"/>
    </source>
</evidence>
<dbReference type="EMBL" id="HBUE01084756">
    <property type="protein sequence ID" value="CAG6479243.1"/>
    <property type="molecule type" value="Transcribed_RNA"/>
</dbReference>
<accession>A0A8D8BP44</accession>
<protein>
    <submittedName>
        <fullName evidence="1">(northern house mosquito) hypothetical protein</fullName>
    </submittedName>
</protein>
<name>A0A8D8BP44_CULPI</name>
<proteinExistence type="predicted"/>
<sequence>MGCVQTMQKTLLQPNLRIKELVTRQSTVNSRAAMGTRKTFEVTDTARLLNNSFVRSVEKIHKGIPLTTFTPVKGVAKLDELMSEFEPKKADENSAVPDGFCWNWKCHKTGHDGCFGRGCSISVGYREYITDTR</sequence>
<dbReference type="EMBL" id="HBUE01084755">
    <property type="protein sequence ID" value="CAG6479240.1"/>
    <property type="molecule type" value="Transcribed_RNA"/>
</dbReference>
<organism evidence="1">
    <name type="scientific">Culex pipiens</name>
    <name type="common">House mosquito</name>
    <dbReference type="NCBI Taxonomy" id="7175"/>
    <lineage>
        <taxon>Eukaryota</taxon>
        <taxon>Metazoa</taxon>
        <taxon>Ecdysozoa</taxon>
        <taxon>Arthropoda</taxon>
        <taxon>Hexapoda</taxon>
        <taxon>Insecta</taxon>
        <taxon>Pterygota</taxon>
        <taxon>Neoptera</taxon>
        <taxon>Endopterygota</taxon>
        <taxon>Diptera</taxon>
        <taxon>Nematocera</taxon>
        <taxon>Culicoidea</taxon>
        <taxon>Culicidae</taxon>
        <taxon>Culicinae</taxon>
        <taxon>Culicini</taxon>
        <taxon>Culex</taxon>
        <taxon>Culex</taxon>
    </lineage>
</organism>
<dbReference type="AlphaFoldDB" id="A0A8D8BP44"/>